<evidence type="ECO:0000313" key="2">
    <source>
        <dbReference type="Proteomes" id="UP000266934"/>
    </source>
</evidence>
<dbReference type="KEGG" id="blag:BLTE_06130"/>
<dbReference type="Gene3D" id="3.10.620.30">
    <property type="match status" value="1"/>
</dbReference>
<evidence type="ECO:0008006" key="3">
    <source>
        <dbReference type="Google" id="ProtNLM"/>
    </source>
</evidence>
<dbReference type="PANTHER" id="PTHR39327:SF1">
    <property type="entry name" value="BLR5470 PROTEIN"/>
    <property type="match status" value="1"/>
</dbReference>
<reference evidence="1 2" key="1">
    <citation type="submission" date="2018-08" db="EMBL/GenBank/DDBJ databases">
        <title>Complete genome sequencing of Blastochloris tepida GI.</title>
        <authorList>
            <person name="Tsukatani Y."/>
            <person name="Mori H."/>
        </authorList>
    </citation>
    <scope>NUCLEOTIDE SEQUENCE [LARGE SCALE GENOMIC DNA]</scope>
    <source>
        <strain evidence="1 2">GI</strain>
    </source>
</reference>
<protein>
    <recommendedName>
        <fullName evidence="3">Transglutaminase</fullName>
    </recommendedName>
</protein>
<accession>A0A348FX95</accession>
<keyword evidence="2" id="KW-1185">Reference proteome</keyword>
<evidence type="ECO:0000313" key="1">
    <source>
        <dbReference type="EMBL" id="BBF91928.1"/>
    </source>
</evidence>
<proteinExistence type="predicted"/>
<gene>
    <name evidence="1" type="ORF">BLTE_06130</name>
</gene>
<dbReference type="EMBL" id="AP018907">
    <property type="protein sequence ID" value="BBF91928.1"/>
    <property type="molecule type" value="Genomic_DNA"/>
</dbReference>
<dbReference type="AlphaFoldDB" id="A0A348FX95"/>
<dbReference type="Pfam" id="PF06035">
    <property type="entry name" value="Peptidase_C93"/>
    <property type="match status" value="1"/>
</dbReference>
<dbReference type="Proteomes" id="UP000266934">
    <property type="component" value="Chromosome"/>
</dbReference>
<dbReference type="InterPro" id="IPR010319">
    <property type="entry name" value="Transglutaminase-like_Cys_pept"/>
</dbReference>
<dbReference type="PANTHER" id="PTHR39327">
    <property type="match status" value="1"/>
</dbReference>
<name>A0A348FX95_9HYPH</name>
<sequence>MAARGVVGALIFSVTVGFGGGAVASPLGVTRLANPIPKSTAMTPGGAVLAPVAAVRFCMDNVGDCEAGAASAVAMTPTRWAELDSVNRSVNGRIRPRSDAALDTWSLGVVAGDCDDYAVQKRHDLIAHGWPGSALPLAVARLRTGEFHLVVVARTDRGDYVLDNLFDRVMPWQRTGHDWIMRSAPEDLRLWQSIGKSRQLRSLLEGVEPRERKLHADKRYAEISLLHSLAS</sequence>
<organism evidence="1 2">
    <name type="scientific">Blastochloris tepida</name>
    <dbReference type="NCBI Taxonomy" id="2233851"/>
    <lineage>
        <taxon>Bacteria</taxon>
        <taxon>Pseudomonadati</taxon>
        <taxon>Pseudomonadota</taxon>
        <taxon>Alphaproteobacteria</taxon>
        <taxon>Hyphomicrobiales</taxon>
        <taxon>Blastochloridaceae</taxon>
        <taxon>Blastochloris</taxon>
    </lineage>
</organism>